<reference evidence="1" key="2">
    <citation type="journal article" date="2023" name="Science">
        <title>Genomic signatures of disease resistance in endangered staghorn corals.</title>
        <authorList>
            <person name="Vollmer S.V."/>
            <person name="Selwyn J.D."/>
            <person name="Despard B.A."/>
            <person name="Roesel C.L."/>
        </authorList>
    </citation>
    <scope>NUCLEOTIDE SEQUENCE</scope>
    <source>
        <strain evidence="1">K2</strain>
    </source>
</reference>
<dbReference type="EMBL" id="JARQWQ010000026">
    <property type="protein sequence ID" value="KAK2563129.1"/>
    <property type="molecule type" value="Genomic_DNA"/>
</dbReference>
<proteinExistence type="predicted"/>
<organism evidence="1 2">
    <name type="scientific">Acropora cervicornis</name>
    <name type="common">Staghorn coral</name>
    <dbReference type="NCBI Taxonomy" id="6130"/>
    <lineage>
        <taxon>Eukaryota</taxon>
        <taxon>Metazoa</taxon>
        <taxon>Cnidaria</taxon>
        <taxon>Anthozoa</taxon>
        <taxon>Hexacorallia</taxon>
        <taxon>Scleractinia</taxon>
        <taxon>Astrocoeniina</taxon>
        <taxon>Acroporidae</taxon>
        <taxon>Acropora</taxon>
    </lineage>
</organism>
<evidence type="ECO:0000313" key="2">
    <source>
        <dbReference type="Proteomes" id="UP001249851"/>
    </source>
</evidence>
<gene>
    <name evidence="1" type="ORF">P5673_013471</name>
</gene>
<accession>A0AAD9QKS0</accession>
<reference evidence="1" key="1">
    <citation type="journal article" date="2023" name="G3 (Bethesda)">
        <title>Whole genome assembly and annotation of the endangered Caribbean coral Acropora cervicornis.</title>
        <authorList>
            <person name="Selwyn J.D."/>
            <person name="Vollmer S.V."/>
        </authorList>
    </citation>
    <scope>NUCLEOTIDE SEQUENCE</scope>
    <source>
        <strain evidence="1">K2</strain>
    </source>
</reference>
<protein>
    <submittedName>
        <fullName evidence="1">Uncharacterized protein</fullName>
    </submittedName>
</protein>
<sequence>MVTSRPIVNNRQERKWNRHVAKKIIGDEQKNSGSENMKSVIDKRFNLVQMVRDLFGKLERENCPKFTSNSTKPEQLHPSQRILLLQLEHKALWTGRAVTPANAMPQLSAILATPIENSLCSGLT</sequence>
<keyword evidence="2" id="KW-1185">Reference proteome</keyword>
<dbReference type="AlphaFoldDB" id="A0AAD9QKS0"/>
<comment type="caution">
    <text evidence="1">The sequence shown here is derived from an EMBL/GenBank/DDBJ whole genome shotgun (WGS) entry which is preliminary data.</text>
</comment>
<name>A0AAD9QKS0_ACRCE</name>
<dbReference type="Proteomes" id="UP001249851">
    <property type="component" value="Unassembled WGS sequence"/>
</dbReference>
<evidence type="ECO:0000313" key="1">
    <source>
        <dbReference type="EMBL" id="KAK2563129.1"/>
    </source>
</evidence>